<dbReference type="Gene3D" id="2.60.40.10">
    <property type="entry name" value="Immunoglobulins"/>
    <property type="match status" value="5"/>
</dbReference>
<evidence type="ECO:0000256" key="5">
    <source>
        <dbReference type="ARBA" id="ARBA00023136"/>
    </source>
</evidence>
<evidence type="ECO:0000256" key="4">
    <source>
        <dbReference type="ARBA" id="ARBA00022989"/>
    </source>
</evidence>
<comment type="caution">
    <text evidence="7">The sequence shown here is derived from an EMBL/GenBank/DDBJ whole genome shotgun (WGS) entry which is preliminary data.</text>
</comment>
<dbReference type="CDD" id="cd00146">
    <property type="entry name" value="PKD"/>
    <property type="match status" value="1"/>
</dbReference>
<keyword evidence="3" id="KW-0677">Repeat</keyword>
<dbReference type="SUPFAM" id="SSF49299">
    <property type="entry name" value="PKD domain"/>
    <property type="match status" value="2"/>
</dbReference>
<keyword evidence="4" id="KW-1133">Transmembrane helix</keyword>
<dbReference type="Proteomes" id="UP001597544">
    <property type="component" value="Unassembled WGS sequence"/>
</dbReference>
<dbReference type="PROSITE" id="PS50093">
    <property type="entry name" value="PKD"/>
    <property type="match status" value="1"/>
</dbReference>
<dbReference type="EMBL" id="JBHULU010000012">
    <property type="protein sequence ID" value="MFD2514097.1"/>
    <property type="molecule type" value="Genomic_DNA"/>
</dbReference>
<evidence type="ECO:0000313" key="8">
    <source>
        <dbReference type="Proteomes" id="UP001597544"/>
    </source>
</evidence>
<dbReference type="InterPro" id="IPR035986">
    <property type="entry name" value="PKD_dom_sf"/>
</dbReference>
<dbReference type="Pfam" id="PF19081">
    <property type="entry name" value="Ig_7"/>
    <property type="match status" value="2"/>
</dbReference>
<evidence type="ECO:0000256" key="2">
    <source>
        <dbReference type="ARBA" id="ARBA00022692"/>
    </source>
</evidence>
<comment type="subcellular location">
    <subcellularLocation>
        <location evidence="1">Membrane</location>
        <topology evidence="1">Multi-pass membrane protein</topology>
    </subcellularLocation>
</comment>
<dbReference type="InterPro" id="IPR022409">
    <property type="entry name" value="PKD/Chitinase_dom"/>
</dbReference>
<protein>
    <submittedName>
        <fullName evidence="7">Gliding motility-associated C-terminal domain-containing protein</fullName>
    </submittedName>
</protein>
<dbReference type="RefSeq" id="WP_377505966.1">
    <property type="nucleotide sequence ID" value="NZ_JBHULU010000012.1"/>
</dbReference>
<dbReference type="SMART" id="SM00089">
    <property type="entry name" value="PKD"/>
    <property type="match status" value="2"/>
</dbReference>
<reference evidence="8" key="1">
    <citation type="journal article" date="2019" name="Int. J. Syst. Evol. Microbiol.">
        <title>The Global Catalogue of Microorganisms (GCM) 10K type strain sequencing project: providing services to taxonomists for standard genome sequencing and annotation.</title>
        <authorList>
            <consortium name="The Broad Institute Genomics Platform"/>
            <consortium name="The Broad Institute Genome Sequencing Center for Infectious Disease"/>
            <person name="Wu L."/>
            <person name="Ma J."/>
        </authorList>
    </citation>
    <scope>NUCLEOTIDE SEQUENCE [LARGE SCALE GENOMIC DNA]</scope>
    <source>
        <strain evidence="8">KCTC 42498</strain>
    </source>
</reference>
<evidence type="ECO:0000259" key="6">
    <source>
        <dbReference type="PROSITE" id="PS50093"/>
    </source>
</evidence>
<feature type="domain" description="PKD" evidence="6">
    <location>
        <begin position="115"/>
        <end position="177"/>
    </location>
</feature>
<keyword evidence="2" id="KW-0812">Transmembrane</keyword>
<dbReference type="InterPro" id="IPR026341">
    <property type="entry name" value="T9SS_type_B"/>
</dbReference>
<dbReference type="Pfam" id="PF18911">
    <property type="entry name" value="PKD_4"/>
    <property type="match status" value="1"/>
</dbReference>
<dbReference type="InterPro" id="IPR013783">
    <property type="entry name" value="Ig-like_fold"/>
</dbReference>
<dbReference type="InterPro" id="IPR000601">
    <property type="entry name" value="PKD_dom"/>
</dbReference>
<keyword evidence="5" id="KW-0472">Membrane</keyword>
<name>A0ABW5IMD9_9BACT</name>
<sequence length="1226" mass="128792">MRLLLPKHLYFSLLFLCLFFVEPLEVLAQAPSCPATVTADGRTVLCQGETTTLRANAGAGLTYQWIKDGADIPGATGETIQVSIAGTYSVRVSGGSCTTNTSAGTEIVVDPRPNPPGFIVDPSTVECSGTPLTFSVNAPQPDLIYTWDFGDGNTDRGAEVSHTYDVRGTGVATYTVSVFATSTTSTCESEPVLRDVQVKRLPEISFTEKNNFLTCIEDSVADEDIEVTAEITNTTQEPYLTDIRSYTVDWGDGTAPVIYRLSDFPISNPNPYTAEGDYEIVITALAGNRCTETFTQTYVVSKDPKAGFEIDKQREEQDQQPPCVPVVVTPTDTASGFGLSYKWSVQPEQGWSFVTGNDSSAAPVFLFEQSGVYTIEQIVSNACSSDTTSQGIVVGWPQVQPPSGGTFCGPTSIDFSSSGPAGGGGGSGAGSILVDKNLGENVTVAVSITGPKSFSQTFNSESFNFTFNFDTPGRYQLTVVATNECGNSNQITGGQATPVEYVILKQPTAPTVQAPGTVCEGDAVTLTTTGGGPIFLWFDNNAPGAMPIADGPAFTTPALASGATFYVAAVDTANGIVCQSPLTAVPITVRDRIANNIIEGDETISVCKGGTVAELTGSTPTGGDTSVPYSYTWIQSTAGPDAGFTAASGTNTNKNYTPGAVSSTTWFRRVVSSASCTPDTSNVVQIIAVDPVPATANSIGPAQEICEGDTPQQLTGTAPSGGAGPPYTFLWEISRTGPATGFAAAPGQNNAANYTIQNLQPGDTWFRRKVTSGGCTTPSEPVKVTVYPRLANNTITPPNQDVCAGTATSSLTGSAPTGGKPGQYEYVWLSSTTGVDGSFTPVAGNSNTQSYTPGSITGTTYFKRVVSSVGCNPDTSEAAVIRIRPAITGNSITGNQEVCSGVVPNELTGTPPSGGNGGFTFRWESSISGPNSGFTPAPGPNTGPNYTPPALTRNTWFRRVAISQGCENASEAVAITILPLPASPTLTVKDARACVGGSATLEVVNGNGNTYEWFTSATGGDPVFVGPTFVTPELFQNTTYYVQAVNNNECTSATRTAANVTVVTPEANAGNDITIIQGRTAELRATGGTTYLWEPAEGLSNPNVANPIARPDVTTTYTVTVTTAEGCVDTDEVTVEVIPALSIPNAFTPNRDNVNEVWEIGNIENYPDVRVEVFNRWGNLIFTSNGYGTPWDGTYNGENLPVATYYYMIYLNKTEKPISGHVTIIR</sequence>
<keyword evidence="8" id="KW-1185">Reference proteome</keyword>
<dbReference type="InterPro" id="IPR044023">
    <property type="entry name" value="Ig_7"/>
</dbReference>
<evidence type="ECO:0000256" key="3">
    <source>
        <dbReference type="ARBA" id="ARBA00022737"/>
    </source>
</evidence>
<evidence type="ECO:0000313" key="7">
    <source>
        <dbReference type="EMBL" id="MFD2514097.1"/>
    </source>
</evidence>
<proteinExistence type="predicted"/>
<dbReference type="Pfam" id="PF13585">
    <property type="entry name" value="CHU_C"/>
    <property type="match status" value="1"/>
</dbReference>
<gene>
    <name evidence="7" type="ORF">ACFSRY_09490</name>
</gene>
<evidence type="ECO:0000256" key="1">
    <source>
        <dbReference type="ARBA" id="ARBA00004141"/>
    </source>
</evidence>
<dbReference type="NCBIfam" id="TIGR04131">
    <property type="entry name" value="Bac_Flav_CTERM"/>
    <property type="match status" value="1"/>
</dbReference>
<dbReference type="PANTHER" id="PTHR46730:SF4">
    <property type="entry name" value="POLYCYSTIC KIDNEY DISEASE PROTEIN 1-LIKE 1"/>
    <property type="match status" value="1"/>
</dbReference>
<accession>A0ABW5IMD9</accession>
<organism evidence="7 8">
    <name type="scientific">Pontibacter locisalis</name>
    <dbReference type="NCBI Taxonomy" id="1719035"/>
    <lineage>
        <taxon>Bacteria</taxon>
        <taxon>Pseudomonadati</taxon>
        <taxon>Bacteroidota</taxon>
        <taxon>Cytophagia</taxon>
        <taxon>Cytophagales</taxon>
        <taxon>Hymenobacteraceae</taxon>
        <taxon>Pontibacter</taxon>
    </lineage>
</organism>
<dbReference type="PANTHER" id="PTHR46730">
    <property type="entry name" value="POLYCYSTIN-1"/>
    <property type="match status" value="1"/>
</dbReference>